<dbReference type="InterPro" id="IPR036116">
    <property type="entry name" value="FN3_sf"/>
</dbReference>
<protein>
    <recommendedName>
        <fullName evidence="3">Fibronectin type-III domain-containing protein</fullName>
    </recommendedName>
</protein>
<organism evidence="1 2">
    <name type="scientific">Euroglyphus maynei</name>
    <name type="common">Mayne's house dust mite</name>
    <dbReference type="NCBI Taxonomy" id="6958"/>
    <lineage>
        <taxon>Eukaryota</taxon>
        <taxon>Metazoa</taxon>
        <taxon>Ecdysozoa</taxon>
        <taxon>Arthropoda</taxon>
        <taxon>Chelicerata</taxon>
        <taxon>Arachnida</taxon>
        <taxon>Acari</taxon>
        <taxon>Acariformes</taxon>
        <taxon>Sarcoptiformes</taxon>
        <taxon>Astigmata</taxon>
        <taxon>Psoroptidia</taxon>
        <taxon>Analgoidea</taxon>
        <taxon>Pyroglyphidae</taxon>
        <taxon>Pyroglyphinae</taxon>
        <taxon>Euroglyphus</taxon>
    </lineage>
</organism>
<accession>A0A1Y3AKT4</accession>
<sequence length="81" mass="9749">MDNSFDKHASKLDVPEITGYYLYSKSPKGEWEERHIQSPETFFKYNNLLCGNQYQILISDFFRGSQFYFLLQRKKRNQLSL</sequence>
<dbReference type="SUPFAM" id="SSF49265">
    <property type="entry name" value="Fibronectin type III"/>
    <property type="match status" value="1"/>
</dbReference>
<keyword evidence="2" id="KW-1185">Reference proteome</keyword>
<dbReference type="Proteomes" id="UP000194236">
    <property type="component" value="Unassembled WGS sequence"/>
</dbReference>
<comment type="caution">
    <text evidence="1">The sequence shown here is derived from an EMBL/GenBank/DDBJ whole genome shotgun (WGS) entry which is preliminary data.</text>
</comment>
<gene>
    <name evidence="1" type="ORF">BLA29_012962</name>
</gene>
<name>A0A1Y3AKT4_EURMA</name>
<reference evidence="1 2" key="1">
    <citation type="submission" date="2017-03" db="EMBL/GenBank/DDBJ databases">
        <title>Genome Survey of Euroglyphus maynei.</title>
        <authorList>
            <person name="Arlian L.G."/>
            <person name="Morgan M.S."/>
            <person name="Rider S.D."/>
        </authorList>
    </citation>
    <scope>NUCLEOTIDE SEQUENCE [LARGE SCALE GENOMIC DNA]</scope>
    <source>
        <strain evidence="1">Arlian Lab</strain>
        <tissue evidence="1">Whole body</tissue>
    </source>
</reference>
<dbReference type="AlphaFoldDB" id="A0A1Y3AKT4"/>
<dbReference type="EMBL" id="MUJZ01072299">
    <property type="protein sequence ID" value="OTF69080.1"/>
    <property type="molecule type" value="Genomic_DNA"/>
</dbReference>
<evidence type="ECO:0000313" key="1">
    <source>
        <dbReference type="EMBL" id="OTF69080.1"/>
    </source>
</evidence>
<evidence type="ECO:0008006" key="3">
    <source>
        <dbReference type="Google" id="ProtNLM"/>
    </source>
</evidence>
<evidence type="ECO:0000313" key="2">
    <source>
        <dbReference type="Proteomes" id="UP000194236"/>
    </source>
</evidence>
<proteinExistence type="predicted"/>